<dbReference type="OrthoDB" id="9768177at2"/>
<keyword evidence="8" id="KW-0732">Signal</keyword>
<dbReference type="InterPro" id="IPR037066">
    <property type="entry name" value="Plug_dom_sf"/>
</dbReference>
<dbReference type="Pfam" id="PF07715">
    <property type="entry name" value="Plug"/>
    <property type="match status" value="1"/>
</dbReference>
<name>A0A1T5B4K6_9SPHI</name>
<dbReference type="InterPro" id="IPR036942">
    <property type="entry name" value="Beta-barrel_TonB_sf"/>
</dbReference>
<feature type="signal peptide" evidence="8">
    <location>
        <begin position="1"/>
        <end position="21"/>
    </location>
</feature>
<dbReference type="GO" id="GO:0009279">
    <property type="term" value="C:cell outer membrane"/>
    <property type="evidence" value="ECO:0007669"/>
    <property type="project" value="UniProtKB-SubCell"/>
</dbReference>
<evidence type="ECO:0000313" key="10">
    <source>
        <dbReference type="EMBL" id="SKB42007.1"/>
    </source>
</evidence>
<comment type="similarity">
    <text evidence="7">Belongs to the TonB-dependent receptor family.</text>
</comment>
<evidence type="ECO:0000256" key="5">
    <source>
        <dbReference type="ARBA" id="ARBA00023136"/>
    </source>
</evidence>
<dbReference type="AlphaFoldDB" id="A0A1T5B4K6"/>
<evidence type="ECO:0000256" key="7">
    <source>
        <dbReference type="PROSITE-ProRule" id="PRU01360"/>
    </source>
</evidence>
<dbReference type="Pfam" id="PF13715">
    <property type="entry name" value="CarbopepD_reg_2"/>
    <property type="match status" value="1"/>
</dbReference>
<feature type="chain" id="PRO_5012730290" evidence="8">
    <location>
        <begin position="22"/>
        <end position="992"/>
    </location>
</feature>
<gene>
    <name evidence="10" type="ORF">SAMN05661099_1269</name>
</gene>
<evidence type="ECO:0000259" key="9">
    <source>
        <dbReference type="Pfam" id="PF07715"/>
    </source>
</evidence>
<organism evidence="10 11">
    <name type="scientific">Daejeonella lutea</name>
    <dbReference type="NCBI Taxonomy" id="572036"/>
    <lineage>
        <taxon>Bacteria</taxon>
        <taxon>Pseudomonadati</taxon>
        <taxon>Bacteroidota</taxon>
        <taxon>Sphingobacteriia</taxon>
        <taxon>Sphingobacteriales</taxon>
        <taxon>Sphingobacteriaceae</taxon>
        <taxon>Daejeonella</taxon>
    </lineage>
</organism>
<proteinExistence type="inferred from homology"/>
<evidence type="ECO:0000256" key="1">
    <source>
        <dbReference type="ARBA" id="ARBA00004571"/>
    </source>
</evidence>
<dbReference type="InterPro" id="IPR012910">
    <property type="entry name" value="Plug_dom"/>
</dbReference>
<dbReference type="InterPro" id="IPR023996">
    <property type="entry name" value="TonB-dep_OMP_SusC/RagA"/>
</dbReference>
<evidence type="ECO:0000256" key="4">
    <source>
        <dbReference type="ARBA" id="ARBA00022692"/>
    </source>
</evidence>
<protein>
    <submittedName>
        <fullName evidence="10">TonB-linked outer membrane protein, SusC/RagA family</fullName>
    </submittedName>
</protein>
<reference evidence="11" key="1">
    <citation type="submission" date="2017-02" db="EMBL/GenBank/DDBJ databases">
        <authorList>
            <person name="Varghese N."/>
            <person name="Submissions S."/>
        </authorList>
    </citation>
    <scope>NUCLEOTIDE SEQUENCE [LARGE SCALE GENOMIC DNA]</scope>
    <source>
        <strain evidence="11">DSM 22385</strain>
    </source>
</reference>
<dbReference type="Gene3D" id="2.40.170.20">
    <property type="entry name" value="TonB-dependent receptor, beta-barrel domain"/>
    <property type="match status" value="1"/>
</dbReference>
<keyword evidence="5 7" id="KW-0472">Membrane</keyword>
<dbReference type="InterPro" id="IPR023997">
    <property type="entry name" value="TonB-dep_OMP_SusC/RagA_CS"/>
</dbReference>
<dbReference type="Gene3D" id="2.60.40.1120">
    <property type="entry name" value="Carboxypeptidase-like, regulatory domain"/>
    <property type="match status" value="1"/>
</dbReference>
<evidence type="ECO:0000313" key="11">
    <source>
        <dbReference type="Proteomes" id="UP000189981"/>
    </source>
</evidence>
<feature type="domain" description="TonB-dependent receptor plug" evidence="9">
    <location>
        <begin position="119"/>
        <end position="237"/>
    </location>
</feature>
<dbReference type="RefSeq" id="WP_079701763.1">
    <property type="nucleotide sequence ID" value="NZ_FUYR01000001.1"/>
</dbReference>
<keyword evidence="3 7" id="KW-1134">Transmembrane beta strand</keyword>
<evidence type="ECO:0000256" key="8">
    <source>
        <dbReference type="SAM" id="SignalP"/>
    </source>
</evidence>
<dbReference type="STRING" id="572036.SAMN05661099_1269"/>
<evidence type="ECO:0000256" key="2">
    <source>
        <dbReference type="ARBA" id="ARBA00022448"/>
    </source>
</evidence>
<comment type="subcellular location">
    <subcellularLocation>
        <location evidence="1 7">Cell outer membrane</location>
        <topology evidence="1 7">Multi-pass membrane protein</topology>
    </subcellularLocation>
</comment>
<evidence type="ECO:0000256" key="6">
    <source>
        <dbReference type="ARBA" id="ARBA00023237"/>
    </source>
</evidence>
<accession>A0A1T5B4K6</accession>
<dbReference type="SUPFAM" id="SSF56935">
    <property type="entry name" value="Porins"/>
    <property type="match status" value="1"/>
</dbReference>
<dbReference type="PROSITE" id="PS52016">
    <property type="entry name" value="TONB_DEPENDENT_REC_3"/>
    <property type="match status" value="1"/>
</dbReference>
<dbReference type="InterPro" id="IPR008969">
    <property type="entry name" value="CarboxyPept-like_regulatory"/>
</dbReference>
<evidence type="ECO:0000256" key="3">
    <source>
        <dbReference type="ARBA" id="ARBA00022452"/>
    </source>
</evidence>
<sequence>MKRKLLAFLLLGLFAITSAMAQNKTITGRVVGADDGLPLPGVSVRVKGGTAGTSTGADGNYSLTAPSNASALTFTYIGFVTQEVSIGSSNRVDVRLATDAKQLSEVVVVGYGAQSRALSTQAVSTVTAESFKNQVIQSPQQVLQGQAAGVNMVNSSGLLGAASSITVRGGSSLSAGGQPLYVVDGVPLNTGDYTQAQGGSSGLNPLLNINANDIESMTVLKDAAAVSIYGSRGSNGVVLIKTKSGANNTATKINVDYFTGTSKPTDILKYMTADQWRNFRKEYLTANGTAVPAYPTTSFDWADAVIRTGIVNNFNANASGGDDKTKYFVGGTFSDESGYTIGNDLERLSGRFNFQHNVSNKLRFGLNYNIARVNSDRVGAENSTYAPLTAAYLQLPYVMPYDAAGNFVNTGFVQNVLGLEATGFNKLNSNRNTGNAFAELDITSGLTFKTDWGIDNVLFDEKYREVDVFTPGGYGYISRSGDNKWLTQNTLNYNKIFGQKHSVSALAGYSFETAKATSGLFEGQGFASDDLPNLASASTPLTASETVAEWALESQFARLGYTYNDKYLFEGTVRRDGSSRFGQNKKYGVFYAASAGWILSNESFFNKDSKIAQFLKLTASYGTAGNDQIGYFNYLGTFAAGGAYNDASASAPNRVANPNLSWEETAQLDLGVTTRLFNAIDLQVNYYNKLTTGLLAGVPYPYTTGFASATQNVGEMRNRGVDLTIGSENVKTTNFSWSTSFNVGFNKNTVLSLPENKDPEGRNFLSGSTAQRAIVGESRNSFYLIRYKGINPATGDAEWLKKDGTATTAPTAADRVVVGHANPDFQGGFTNNFRYKAFDLSAFFNFAYGGKVLIDGLRFTENFATGSYNKSTDLLDYWKTAGQEAFAPRLNSPTRTTFNQLSTSQLQDGSYARLKAVTLGYNLPASLLAKSKVIKSARIYGLGQNLFIITAKDFRGPDPEVSANGASNLVMGESFFAAPQSKSFTFGVNLGF</sequence>
<dbReference type="NCBIfam" id="TIGR04056">
    <property type="entry name" value="OMP_RagA_SusC"/>
    <property type="match status" value="1"/>
</dbReference>
<dbReference type="SUPFAM" id="SSF49464">
    <property type="entry name" value="Carboxypeptidase regulatory domain-like"/>
    <property type="match status" value="1"/>
</dbReference>
<dbReference type="Proteomes" id="UP000189981">
    <property type="component" value="Unassembled WGS sequence"/>
</dbReference>
<dbReference type="EMBL" id="FUYR01000001">
    <property type="protein sequence ID" value="SKB42007.1"/>
    <property type="molecule type" value="Genomic_DNA"/>
</dbReference>
<keyword evidence="4 7" id="KW-0812">Transmembrane</keyword>
<keyword evidence="6 7" id="KW-0998">Cell outer membrane</keyword>
<keyword evidence="2 7" id="KW-0813">Transport</keyword>
<dbReference type="InterPro" id="IPR039426">
    <property type="entry name" value="TonB-dep_rcpt-like"/>
</dbReference>
<dbReference type="NCBIfam" id="TIGR04057">
    <property type="entry name" value="SusC_RagA_signa"/>
    <property type="match status" value="1"/>
</dbReference>
<keyword evidence="11" id="KW-1185">Reference proteome</keyword>
<dbReference type="Gene3D" id="2.170.130.10">
    <property type="entry name" value="TonB-dependent receptor, plug domain"/>
    <property type="match status" value="1"/>
</dbReference>